<dbReference type="SUPFAM" id="SSF55298">
    <property type="entry name" value="YjgF-like"/>
    <property type="match status" value="1"/>
</dbReference>
<dbReference type="EMBL" id="WQRF01000001">
    <property type="protein sequence ID" value="MVS98527.1"/>
    <property type="molecule type" value="Genomic_DNA"/>
</dbReference>
<dbReference type="PANTHER" id="PTHR11803:SF39">
    <property type="entry name" value="2-IMINOBUTANOATE_2-IMINOPROPANOATE DEAMINASE"/>
    <property type="match status" value="1"/>
</dbReference>
<dbReference type="Gene3D" id="3.30.1330.40">
    <property type="entry name" value="RutC-like"/>
    <property type="match status" value="1"/>
</dbReference>
<name>A0A7X3K2K0_9HYPH</name>
<evidence type="ECO:0000256" key="1">
    <source>
        <dbReference type="ARBA" id="ARBA00010552"/>
    </source>
</evidence>
<dbReference type="InterPro" id="IPR019897">
    <property type="entry name" value="RidA_CS"/>
</dbReference>
<comment type="caution">
    <text evidence="2">The sequence shown here is derived from an EMBL/GenBank/DDBJ whole genome shotgun (WGS) entry which is preliminary data.</text>
</comment>
<reference evidence="2 3" key="1">
    <citation type="submission" date="2019-12" db="EMBL/GenBank/DDBJ databases">
        <title>Devosia maris sp. nov., isolated from the deep seawater.</title>
        <authorList>
            <person name="Liu Y."/>
        </authorList>
    </citation>
    <scope>NUCLEOTIDE SEQUENCE [LARGE SCALE GENOMIC DNA]</scope>
    <source>
        <strain evidence="2 3">L53-10-65</strain>
    </source>
</reference>
<dbReference type="CDD" id="cd00448">
    <property type="entry name" value="YjgF_YER057c_UK114_family"/>
    <property type="match status" value="1"/>
</dbReference>
<dbReference type="PANTHER" id="PTHR11803">
    <property type="entry name" value="2-IMINOBUTANOATE/2-IMINOPROPANOATE DEAMINASE RIDA"/>
    <property type="match status" value="1"/>
</dbReference>
<dbReference type="AlphaFoldDB" id="A0A7X3K2K0"/>
<sequence>MIERIETGIAPSSAPINDAVRADKHLWLVAIAEDPVSGEIVEGGIEAQTRRCIDNLAIALKAAGGSLRNLVMVQIFLTDSADAAGMNAVYREYFTEQPYPVRATVVVKELLAAGLKIEMTATGVLD</sequence>
<accession>A0A7X3K2K0</accession>
<dbReference type="GO" id="GO:0019239">
    <property type="term" value="F:deaminase activity"/>
    <property type="evidence" value="ECO:0007669"/>
    <property type="project" value="TreeGrafter"/>
</dbReference>
<dbReference type="PROSITE" id="PS01094">
    <property type="entry name" value="UPF0076"/>
    <property type="match status" value="1"/>
</dbReference>
<gene>
    <name evidence="2" type="ORF">GO014_05780</name>
</gene>
<dbReference type="GO" id="GO:0005829">
    <property type="term" value="C:cytosol"/>
    <property type="evidence" value="ECO:0007669"/>
    <property type="project" value="TreeGrafter"/>
</dbReference>
<organism evidence="2 3">
    <name type="scientific">Devosia marina</name>
    <dbReference type="NCBI Taxonomy" id="2683198"/>
    <lineage>
        <taxon>Bacteria</taxon>
        <taxon>Pseudomonadati</taxon>
        <taxon>Pseudomonadota</taxon>
        <taxon>Alphaproteobacteria</taxon>
        <taxon>Hyphomicrobiales</taxon>
        <taxon>Devosiaceae</taxon>
        <taxon>Devosia</taxon>
    </lineage>
</organism>
<protein>
    <submittedName>
        <fullName evidence="2">RidA family protein</fullName>
    </submittedName>
</protein>
<dbReference type="InterPro" id="IPR035959">
    <property type="entry name" value="RutC-like_sf"/>
</dbReference>
<dbReference type="Proteomes" id="UP000438106">
    <property type="component" value="Unassembled WGS sequence"/>
</dbReference>
<dbReference type="Pfam" id="PF01042">
    <property type="entry name" value="Ribonuc_L-PSP"/>
    <property type="match status" value="1"/>
</dbReference>
<evidence type="ECO:0000313" key="2">
    <source>
        <dbReference type="EMBL" id="MVS98527.1"/>
    </source>
</evidence>
<proteinExistence type="inferred from homology"/>
<keyword evidence="3" id="KW-1185">Reference proteome</keyword>
<dbReference type="InterPro" id="IPR006175">
    <property type="entry name" value="YjgF/YER057c/UK114"/>
</dbReference>
<comment type="similarity">
    <text evidence="1">Belongs to the RutC family.</text>
</comment>
<evidence type="ECO:0000313" key="3">
    <source>
        <dbReference type="Proteomes" id="UP000438106"/>
    </source>
</evidence>
<dbReference type="RefSeq" id="WP_157289445.1">
    <property type="nucleotide sequence ID" value="NZ_WQRF01000001.1"/>
</dbReference>